<dbReference type="EMBL" id="JWIZ01000089">
    <property type="protein sequence ID" value="KMK50550.1"/>
    <property type="molecule type" value="Genomic_DNA"/>
</dbReference>
<name>A0A0J5P4D0_9PAST</name>
<dbReference type="RefSeq" id="WP_047977835.1">
    <property type="nucleotide sequence ID" value="NZ_JWIZ01000089.1"/>
</dbReference>
<protein>
    <submittedName>
        <fullName evidence="1">Uncharacterized protein</fullName>
    </submittedName>
</protein>
<proteinExistence type="predicted"/>
<dbReference type="AlphaFoldDB" id="A0A0J5P4D0"/>
<sequence>MINCPTRNGRMLIESNNNRFALIRRNTESGVNYYVITTPERSGTMALEGETISTVHKGYGAYSNQYCS</sequence>
<comment type="caution">
    <text evidence="1">The sequence shown here is derived from an EMBL/GenBank/DDBJ whole genome shotgun (WGS) entry which is preliminary data.</text>
</comment>
<gene>
    <name evidence="1" type="ORF">RO21_11040</name>
</gene>
<organism evidence="1 2">
    <name type="scientific">Muribacter muris</name>
    <dbReference type="NCBI Taxonomy" id="67855"/>
    <lineage>
        <taxon>Bacteria</taxon>
        <taxon>Pseudomonadati</taxon>
        <taxon>Pseudomonadota</taxon>
        <taxon>Gammaproteobacteria</taxon>
        <taxon>Pasteurellales</taxon>
        <taxon>Pasteurellaceae</taxon>
        <taxon>Muribacter</taxon>
    </lineage>
</organism>
<evidence type="ECO:0000313" key="2">
    <source>
        <dbReference type="Proteomes" id="UP000036270"/>
    </source>
</evidence>
<accession>A0A0J5P4D0</accession>
<reference evidence="1 2" key="1">
    <citation type="submission" date="2014-12" db="EMBL/GenBank/DDBJ databases">
        <title>Reclassification of Actinobacillus muris as Muribacter muris.</title>
        <authorList>
            <person name="Christensen H."/>
            <person name="Nicklas W."/>
            <person name="Bisgaard M."/>
        </authorList>
    </citation>
    <scope>NUCLEOTIDE SEQUENCE [LARGE SCALE GENOMIC DNA]</scope>
    <source>
        <strain evidence="1 2">Ackerman80-443D</strain>
    </source>
</reference>
<evidence type="ECO:0000313" key="1">
    <source>
        <dbReference type="EMBL" id="KMK50550.1"/>
    </source>
</evidence>
<dbReference type="Proteomes" id="UP000036270">
    <property type="component" value="Unassembled WGS sequence"/>
</dbReference>
<dbReference type="PATRIC" id="fig|67855.3.peg.2436"/>
<keyword evidence="2" id="KW-1185">Reference proteome</keyword>